<feature type="domain" description="Protein kinase" evidence="27">
    <location>
        <begin position="558"/>
        <end position="817"/>
    </location>
</feature>
<dbReference type="InterPro" id="IPR035892">
    <property type="entry name" value="C2_domain_sf"/>
</dbReference>
<dbReference type="Gene3D" id="1.10.510.10">
    <property type="entry name" value="Transferase(Phosphotransferase) domain 1"/>
    <property type="match status" value="1"/>
</dbReference>
<dbReference type="GO" id="GO:0032154">
    <property type="term" value="C:cleavage furrow"/>
    <property type="evidence" value="ECO:0007669"/>
    <property type="project" value="UniProtKB-SubCell"/>
</dbReference>
<keyword evidence="15 24" id="KW-0067">ATP-binding</keyword>
<comment type="similarity">
    <text evidence="6">Belongs to the protein kinase superfamily. AGC Ser/Thr protein kinase family. PKC subfamily.</text>
</comment>
<keyword evidence="9" id="KW-0723">Serine/threonine-protein kinase</keyword>
<dbReference type="InterPro" id="IPR008271">
    <property type="entry name" value="Ser/Thr_kinase_AS"/>
</dbReference>
<dbReference type="Ensembl" id="ENSKMAT00000003568.1">
    <property type="protein sequence ID" value="ENSKMAP00000003500.1"/>
    <property type="gene ID" value="ENSKMAG00000002547.1"/>
</dbReference>
<feature type="domain" description="REM-1" evidence="29">
    <location>
        <begin position="25"/>
        <end position="101"/>
    </location>
</feature>
<dbReference type="FunFam" id="1.10.510.10:FF:000038">
    <property type="entry name" value="serine/threonine-protein kinase N2 isoform X1"/>
    <property type="match status" value="1"/>
</dbReference>
<evidence type="ECO:0000256" key="16">
    <source>
        <dbReference type="ARBA" id="ARBA00023015"/>
    </source>
</evidence>
<dbReference type="FunFam" id="1.10.287.160:FF:000002">
    <property type="entry name" value="Putative serine/threonine-protein kinase N2"/>
    <property type="match status" value="1"/>
</dbReference>
<feature type="region of interest" description="Disordered" evidence="26">
    <location>
        <begin position="524"/>
        <end position="547"/>
    </location>
</feature>
<dbReference type="InterPro" id="IPR036274">
    <property type="entry name" value="HR1_rpt_sf"/>
</dbReference>
<evidence type="ECO:0000256" key="26">
    <source>
        <dbReference type="SAM" id="MobiDB-lite"/>
    </source>
</evidence>
<dbReference type="PROSITE" id="PS50011">
    <property type="entry name" value="PROTEIN_KINASE_DOM"/>
    <property type="match status" value="1"/>
</dbReference>
<evidence type="ECO:0000313" key="31">
    <source>
        <dbReference type="Proteomes" id="UP000264800"/>
    </source>
</evidence>
<dbReference type="GeneTree" id="ENSGT00940000154339"/>
<dbReference type="InterPro" id="IPR000961">
    <property type="entry name" value="AGC-kinase_C"/>
</dbReference>
<evidence type="ECO:0000313" key="30">
    <source>
        <dbReference type="Ensembl" id="ENSKMAP00000003500.1"/>
    </source>
</evidence>
<keyword evidence="31" id="KW-1185">Reference proteome</keyword>
<evidence type="ECO:0000256" key="11">
    <source>
        <dbReference type="ARBA" id="ARBA00022679"/>
    </source>
</evidence>
<keyword evidence="8" id="KW-0963">Cytoplasm</keyword>
<dbReference type="PROSITE" id="PS51285">
    <property type="entry name" value="AGC_KINASE_CTER"/>
    <property type="match status" value="1"/>
</dbReference>
<evidence type="ECO:0000256" key="6">
    <source>
        <dbReference type="ARBA" id="ARBA00005490"/>
    </source>
</evidence>
<feature type="coiled-coil region" evidence="25">
    <location>
        <begin position="41"/>
        <end position="98"/>
    </location>
</feature>
<dbReference type="GO" id="GO:0031267">
    <property type="term" value="F:small GTPase binding"/>
    <property type="evidence" value="ECO:0007669"/>
    <property type="project" value="InterPro"/>
</dbReference>
<evidence type="ECO:0000256" key="18">
    <source>
        <dbReference type="ARBA" id="ARBA00023136"/>
    </source>
</evidence>
<keyword evidence="18" id="KW-0472">Membrane</keyword>
<dbReference type="Proteomes" id="UP000264800">
    <property type="component" value="Unplaced"/>
</dbReference>
<dbReference type="GO" id="GO:0005737">
    <property type="term" value="C:cytoplasm"/>
    <property type="evidence" value="ECO:0007669"/>
    <property type="project" value="UniProtKB-SubCell"/>
</dbReference>
<evidence type="ECO:0000256" key="3">
    <source>
        <dbReference type="ARBA" id="ARBA00004370"/>
    </source>
</evidence>
<dbReference type="Pfam" id="PF02185">
    <property type="entry name" value="HR1"/>
    <property type="match status" value="3"/>
</dbReference>
<evidence type="ECO:0000256" key="15">
    <source>
        <dbReference type="ARBA" id="ARBA00022840"/>
    </source>
</evidence>
<keyword evidence="10" id="KW-0597">Phosphoprotein</keyword>
<evidence type="ECO:0000256" key="7">
    <source>
        <dbReference type="ARBA" id="ARBA00012429"/>
    </source>
</evidence>
<dbReference type="InterPro" id="IPR000719">
    <property type="entry name" value="Prot_kinase_dom"/>
</dbReference>
<dbReference type="InterPro" id="IPR017892">
    <property type="entry name" value="Pkinase_C"/>
</dbReference>
<evidence type="ECO:0000256" key="25">
    <source>
        <dbReference type="SAM" id="Coils"/>
    </source>
</evidence>
<keyword evidence="14" id="KW-0418">Kinase</keyword>
<evidence type="ECO:0000256" key="9">
    <source>
        <dbReference type="ARBA" id="ARBA00022527"/>
    </source>
</evidence>
<keyword evidence="17 23" id="KW-0175">Coiled coil</keyword>
<evidence type="ECO:0000259" key="29">
    <source>
        <dbReference type="PROSITE" id="PS51860"/>
    </source>
</evidence>
<evidence type="ECO:0000256" key="8">
    <source>
        <dbReference type="ARBA" id="ARBA00022490"/>
    </source>
</evidence>
<dbReference type="SUPFAM" id="SSF46585">
    <property type="entry name" value="HR1 repeat"/>
    <property type="match status" value="3"/>
</dbReference>
<dbReference type="GO" id="GO:0005634">
    <property type="term" value="C:nucleus"/>
    <property type="evidence" value="ECO:0007669"/>
    <property type="project" value="UniProtKB-SubCell"/>
</dbReference>
<dbReference type="InterPro" id="IPR037313">
    <property type="entry name" value="PKN_HR1_1"/>
</dbReference>
<dbReference type="SMART" id="SM00133">
    <property type="entry name" value="S_TK_X"/>
    <property type="match status" value="1"/>
</dbReference>
<dbReference type="GO" id="GO:0005524">
    <property type="term" value="F:ATP binding"/>
    <property type="evidence" value="ECO:0007669"/>
    <property type="project" value="UniProtKB-UniRule"/>
</dbReference>
<dbReference type="Pfam" id="PF00069">
    <property type="entry name" value="Pkinase"/>
    <property type="match status" value="1"/>
</dbReference>
<dbReference type="PROSITE" id="PS00107">
    <property type="entry name" value="PROTEIN_KINASE_ATP"/>
    <property type="match status" value="1"/>
</dbReference>
<dbReference type="SMART" id="SM00742">
    <property type="entry name" value="Hr1"/>
    <property type="match status" value="3"/>
</dbReference>
<evidence type="ECO:0000256" key="22">
    <source>
        <dbReference type="ARBA" id="ARBA00047470"/>
    </source>
</evidence>
<evidence type="ECO:0000256" key="13">
    <source>
        <dbReference type="ARBA" id="ARBA00022741"/>
    </source>
</evidence>
<feature type="domain" description="REM-1" evidence="29">
    <location>
        <begin position="199"/>
        <end position="278"/>
    </location>
</feature>
<dbReference type="SUPFAM" id="SSF56112">
    <property type="entry name" value="Protein kinase-like (PK-like)"/>
    <property type="match status" value="1"/>
</dbReference>
<feature type="domain" description="REM-1" evidence="29">
    <location>
        <begin position="113"/>
        <end position="195"/>
    </location>
</feature>
<dbReference type="PANTHER" id="PTHR24351">
    <property type="entry name" value="RIBOSOMAL PROTEIN S6 KINASE"/>
    <property type="match status" value="1"/>
</dbReference>
<evidence type="ECO:0000259" key="27">
    <source>
        <dbReference type="PROSITE" id="PS50011"/>
    </source>
</evidence>
<dbReference type="Gene3D" id="3.30.200.20">
    <property type="entry name" value="Phosphorylase Kinase, domain 1"/>
    <property type="match status" value="1"/>
</dbReference>
<dbReference type="InterPro" id="IPR037784">
    <property type="entry name" value="C2_PKN"/>
</dbReference>
<reference evidence="30" key="1">
    <citation type="submission" date="2025-08" db="UniProtKB">
        <authorList>
            <consortium name="Ensembl"/>
        </authorList>
    </citation>
    <scope>IDENTIFICATION</scope>
</reference>
<sequence>SAGQSCTRIRNWGQLVAERLGLGHNLDLSDTMVQQKLDEIKEQIRREIRKELKIKEGAENLRKVTTDKKSLAYVDNMLKKSNKKVEELHQELQELNAHIVVKDPEELLESPVTPDTPNSEARMCTSSSRLAALKRQNDIELKVKQGAENMILMYSNGSSKDRKLLAAAQQMLQDSKTKIEFIRMQILKASQATELNFENNDVMGELLPLDLRVEELCHHAKIESAVAEGAKNVMKLLGSGKVTEKRAHSEAHARFTESSQKLDLLRYSLEQRLNELPKHHPRSSAIIEELSLLSSPALSPRSSIISTQNQYTTVTKPAALTGTLDVRLMGCQDLLENVPGRSKATPVPLPGWSPSETRSSFISRANRNRGVSSRNLTKSEELCNEISAVLKLDNTVVGQTGWRPVSNQAWDQKFTLELDRSRELEISVYWRDWRSLCAVKFLRLEDFLDNQRHGMCLYLEPQGMLFAEVTFFNPVIERRTKLQRQKKIFSKQQGKTFLRAPQMNINIATWGRLVRRAIPTVSSNSFSPQVPEMGQSSLPGSPTPSREEEQFHFSLQDFRCVAVLGRGHFGKVLLSEYKTTGEMFAIKALKKGDIVARDEVDSLMCEKRIFETVNSVRHPFLVNLFACFQTAEHVCFVMEYAAGGDLMMHIHADVFSEPRAVFYAACVVLGLQFLHDHKIVYRDLKLDNLLLDTEGYVKIADFGLCKEGMGYRDRTSTFCGTPEFLAPEVLTETSYTRAVDWWGLGVLIFEMLVGESPFPGDDEEEVFDSIVNDEVRYPRFLSTEAISIMRRLLRRSPERRLGAGERDAEEVKKHLFFRSMDWDGLLAKKVKPPFEPTIHGANDVSNFDEEFTSEAPILTPPREPRVLSSGEQDLFSDFDYIADWC</sequence>
<evidence type="ECO:0000256" key="1">
    <source>
        <dbReference type="ARBA" id="ARBA00004123"/>
    </source>
</evidence>
<dbReference type="FunFam" id="3.30.200.20:FF:000058">
    <property type="entry name" value="Putative serine/threonine-protein kinase N2"/>
    <property type="match status" value="1"/>
</dbReference>
<feature type="compositionally biased region" description="Polar residues" evidence="26">
    <location>
        <begin position="524"/>
        <end position="544"/>
    </location>
</feature>
<organism evidence="30 31">
    <name type="scientific">Kryptolebias marmoratus</name>
    <name type="common">Mangrove killifish</name>
    <name type="synonym">Rivulus marmoratus</name>
    <dbReference type="NCBI Taxonomy" id="37003"/>
    <lineage>
        <taxon>Eukaryota</taxon>
        <taxon>Metazoa</taxon>
        <taxon>Chordata</taxon>
        <taxon>Craniata</taxon>
        <taxon>Vertebrata</taxon>
        <taxon>Euteleostomi</taxon>
        <taxon>Actinopterygii</taxon>
        <taxon>Neopterygii</taxon>
        <taxon>Teleostei</taxon>
        <taxon>Neoteleostei</taxon>
        <taxon>Acanthomorphata</taxon>
        <taxon>Ovalentaria</taxon>
        <taxon>Atherinomorphae</taxon>
        <taxon>Cyprinodontiformes</taxon>
        <taxon>Rivulidae</taxon>
        <taxon>Kryptolebias</taxon>
    </lineage>
</organism>
<dbReference type="GO" id="GO:0004697">
    <property type="term" value="F:diacylglycerol-dependent serine/threonine kinase activity"/>
    <property type="evidence" value="ECO:0007669"/>
    <property type="project" value="UniProtKB-EC"/>
</dbReference>
<dbReference type="PROSITE" id="PS51860">
    <property type="entry name" value="REM_1"/>
    <property type="match status" value="3"/>
</dbReference>
<dbReference type="InterPro" id="IPR011009">
    <property type="entry name" value="Kinase-like_dom_sf"/>
</dbReference>
<dbReference type="SUPFAM" id="SSF49562">
    <property type="entry name" value="C2 domain (Calcium/lipid-binding domain, CaLB)"/>
    <property type="match status" value="1"/>
</dbReference>
<dbReference type="CDD" id="cd05589">
    <property type="entry name" value="STKc_PKN"/>
    <property type="match status" value="1"/>
</dbReference>
<keyword evidence="20" id="KW-0539">Nucleus</keyword>
<dbReference type="GO" id="GO:0007165">
    <property type="term" value="P:signal transduction"/>
    <property type="evidence" value="ECO:0007669"/>
    <property type="project" value="InterPro"/>
</dbReference>
<keyword evidence="13 24" id="KW-0547">Nucleotide-binding</keyword>
<evidence type="ECO:0000256" key="10">
    <source>
        <dbReference type="ARBA" id="ARBA00022553"/>
    </source>
</evidence>
<evidence type="ECO:0000256" key="23">
    <source>
        <dbReference type="PROSITE-ProRule" id="PRU01207"/>
    </source>
</evidence>
<dbReference type="InterPro" id="IPR017441">
    <property type="entry name" value="Protein_kinase_ATP_BS"/>
</dbReference>
<dbReference type="Pfam" id="PF00433">
    <property type="entry name" value="Pkinase_C"/>
    <property type="match status" value="1"/>
</dbReference>
<dbReference type="SMART" id="SM00220">
    <property type="entry name" value="S_TKc"/>
    <property type="match status" value="1"/>
</dbReference>
<dbReference type="PROSITE" id="PS00108">
    <property type="entry name" value="PROTEIN_KINASE_ST"/>
    <property type="match status" value="1"/>
</dbReference>
<reference evidence="30" key="2">
    <citation type="submission" date="2025-09" db="UniProtKB">
        <authorList>
            <consortium name="Ensembl"/>
        </authorList>
    </citation>
    <scope>IDENTIFICATION</scope>
</reference>
<comment type="catalytic activity">
    <reaction evidence="21">
        <text>L-threonyl-[protein] + ATP = O-phospho-L-threonyl-[protein] + ADP + H(+)</text>
        <dbReference type="Rhea" id="RHEA:46608"/>
        <dbReference type="Rhea" id="RHEA-COMP:11060"/>
        <dbReference type="Rhea" id="RHEA-COMP:11605"/>
        <dbReference type="ChEBI" id="CHEBI:15378"/>
        <dbReference type="ChEBI" id="CHEBI:30013"/>
        <dbReference type="ChEBI" id="CHEBI:30616"/>
        <dbReference type="ChEBI" id="CHEBI:61977"/>
        <dbReference type="ChEBI" id="CHEBI:456216"/>
        <dbReference type="EC" id="2.7.11.13"/>
    </reaction>
</comment>
<keyword evidence="16" id="KW-0805">Transcription regulation</keyword>
<dbReference type="CDD" id="cd08687">
    <property type="entry name" value="C2_PKN-like"/>
    <property type="match status" value="1"/>
</dbReference>
<evidence type="ECO:0000256" key="5">
    <source>
        <dbReference type="ARBA" id="ARBA00004626"/>
    </source>
</evidence>
<evidence type="ECO:0000256" key="4">
    <source>
        <dbReference type="ARBA" id="ARBA00004496"/>
    </source>
</evidence>
<dbReference type="AlphaFoldDB" id="A0A3Q2ZKU4"/>
<dbReference type="Gene3D" id="1.10.287.160">
    <property type="entry name" value="HR1 repeat"/>
    <property type="match status" value="3"/>
</dbReference>
<evidence type="ECO:0000256" key="21">
    <source>
        <dbReference type="ARBA" id="ARBA00047272"/>
    </source>
</evidence>
<keyword evidence="11" id="KW-0808">Transferase</keyword>
<evidence type="ECO:0000256" key="20">
    <source>
        <dbReference type="ARBA" id="ARBA00023242"/>
    </source>
</evidence>
<dbReference type="FunFam" id="1.10.287.160:FF:000001">
    <property type="entry name" value="Putative serine/threonine-protein kinase N2"/>
    <property type="match status" value="1"/>
</dbReference>
<evidence type="ECO:0000259" key="28">
    <source>
        <dbReference type="PROSITE" id="PS51285"/>
    </source>
</evidence>
<keyword evidence="12" id="KW-0677">Repeat</keyword>
<evidence type="ECO:0000256" key="19">
    <source>
        <dbReference type="ARBA" id="ARBA00023163"/>
    </source>
</evidence>
<dbReference type="GO" id="GO:0030496">
    <property type="term" value="C:midbody"/>
    <property type="evidence" value="ECO:0007669"/>
    <property type="project" value="UniProtKB-SubCell"/>
</dbReference>
<evidence type="ECO:0000256" key="24">
    <source>
        <dbReference type="PROSITE-ProRule" id="PRU10141"/>
    </source>
</evidence>
<dbReference type="CDD" id="cd11622">
    <property type="entry name" value="HR1_PKN_1"/>
    <property type="match status" value="1"/>
</dbReference>
<comment type="subcellular location">
    <subcellularLocation>
        <location evidence="5">Cleavage furrow</location>
    </subcellularLocation>
    <subcellularLocation>
        <location evidence="4">Cytoplasm</location>
    </subcellularLocation>
    <subcellularLocation>
        <location evidence="3">Membrane</location>
    </subcellularLocation>
    <subcellularLocation>
        <location evidence="2">Midbody</location>
    </subcellularLocation>
    <subcellularLocation>
        <location evidence="1">Nucleus</location>
    </subcellularLocation>
</comment>
<protein>
    <recommendedName>
        <fullName evidence="7">protein kinase C</fullName>
        <ecNumber evidence="7">2.7.11.13</ecNumber>
    </recommendedName>
</protein>
<comment type="catalytic activity">
    <reaction evidence="22">
        <text>L-seryl-[protein] + ATP = O-phospho-L-seryl-[protein] + ADP + H(+)</text>
        <dbReference type="Rhea" id="RHEA:17989"/>
        <dbReference type="Rhea" id="RHEA-COMP:9863"/>
        <dbReference type="Rhea" id="RHEA-COMP:11604"/>
        <dbReference type="ChEBI" id="CHEBI:15378"/>
        <dbReference type="ChEBI" id="CHEBI:29999"/>
        <dbReference type="ChEBI" id="CHEBI:30616"/>
        <dbReference type="ChEBI" id="CHEBI:83421"/>
        <dbReference type="ChEBI" id="CHEBI:456216"/>
        <dbReference type="EC" id="2.7.11.13"/>
    </reaction>
</comment>
<feature type="domain" description="AGC-kinase C-terminal" evidence="28">
    <location>
        <begin position="818"/>
        <end position="885"/>
    </location>
</feature>
<accession>A0A3Q2ZKU4</accession>
<dbReference type="FunFam" id="1.10.287.160:FF:000003">
    <property type="entry name" value="Putative serine/threonine-protein kinase N2"/>
    <property type="match status" value="1"/>
</dbReference>
<feature type="binding site" evidence="24">
    <location>
        <position position="587"/>
    </location>
    <ligand>
        <name>ATP</name>
        <dbReference type="ChEBI" id="CHEBI:30616"/>
    </ligand>
</feature>
<evidence type="ECO:0000256" key="17">
    <source>
        <dbReference type="ARBA" id="ARBA00023054"/>
    </source>
</evidence>
<dbReference type="InterPro" id="IPR011072">
    <property type="entry name" value="HR1_rho-bd"/>
</dbReference>
<proteinExistence type="inferred from homology"/>
<keyword evidence="19" id="KW-0804">Transcription</keyword>
<name>A0A3Q2ZKU4_KRYMA</name>
<evidence type="ECO:0000256" key="2">
    <source>
        <dbReference type="ARBA" id="ARBA00004214"/>
    </source>
</evidence>
<evidence type="ECO:0000256" key="14">
    <source>
        <dbReference type="ARBA" id="ARBA00022777"/>
    </source>
</evidence>
<dbReference type="EC" id="2.7.11.13" evidence="7"/>
<evidence type="ECO:0000256" key="12">
    <source>
        <dbReference type="ARBA" id="ARBA00022737"/>
    </source>
</evidence>